<dbReference type="InterPro" id="IPR023210">
    <property type="entry name" value="NADP_OxRdtase_dom"/>
</dbReference>
<accession>A0ABW2BY88</accession>
<evidence type="ECO:0000313" key="2">
    <source>
        <dbReference type="EMBL" id="MFC6867906.1"/>
    </source>
</evidence>
<dbReference type="PANTHER" id="PTHR43312">
    <property type="entry name" value="D-THREO-ALDOSE 1-DEHYDROGENASE"/>
    <property type="match status" value="1"/>
</dbReference>
<comment type="caution">
    <text evidence="2">The sequence shown here is derived from an EMBL/GenBank/DDBJ whole genome shotgun (WGS) entry which is preliminary data.</text>
</comment>
<name>A0ABW2BY88_9PSEU</name>
<evidence type="ECO:0000313" key="3">
    <source>
        <dbReference type="Proteomes" id="UP001596337"/>
    </source>
</evidence>
<keyword evidence="3" id="KW-1185">Reference proteome</keyword>
<protein>
    <submittedName>
        <fullName evidence="2">Aldo/keto reductase</fullName>
    </submittedName>
</protein>
<dbReference type="RefSeq" id="WP_345396237.1">
    <property type="nucleotide sequence ID" value="NZ_BAABLA010000025.1"/>
</dbReference>
<feature type="domain" description="NADP-dependent oxidoreductase" evidence="1">
    <location>
        <begin position="14"/>
        <end position="113"/>
    </location>
</feature>
<dbReference type="SUPFAM" id="SSF51430">
    <property type="entry name" value="NAD(P)-linked oxidoreductase"/>
    <property type="match status" value="1"/>
</dbReference>
<dbReference type="Pfam" id="PF00248">
    <property type="entry name" value="Aldo_ket_red"/>
    <property type="match status" value="1"/>
</dbReference>
<dbReference type="InterPro" id="IPR053135">
    <property type="entry name" value="AKR2_Oxidoreductase"/>
</dbReference>
<proteinExistence type="predicted"/>
<evidence type="ECO:0000259" key="1">
    <source>
        <dbReference type="Pfam" id="PF00248"/>
    </source>
</evidence>
<sequence>MRAFHLLFHAFGARIDAKATQTAVDAAIDQETTLFDTADVYGFGRSETLQGKALGPLYEGVIVATKFDMDMQGLNVPDCGARGSGRCIGTTVETSLRRHGTDWIDLYQLATNVHALE</sequence>
<dbReference type="Proteomes" id="UP001596337">
    <property type="component" value="Unassembled WGS sequence"/>
</dbReference>
<dbReference type="EMBL" id="JBHSXX010000001">
    <property type="protein sequence ID" value="MFC6867906.1"/>
    <property type="molecule type" value="Genomic_DNA"/>
</dbReference>
<reference evidence="3" key="1">
    <citation type="journal article" date="2019" name="Int. J. Syst. Evol. Microbiol.">
        <title>The Global Catalogue of Microorganisms (GCM) 10K type strain sequencing project: providing services to taxonomists for standard genome sequencing and annotation.</title>
        <authorList>
            <consortium name="The Broad Institute Genomics Platform"/>
            <consortium name="The Broad Institute Genome Sequencing Center for Infectious Disease"/>
            <person name="Wu L."/>
            <person name="Ma J."/>
        </authorList>
    </citation>
    <scope>NUCLEOTIDE SEQUENCE [LARGE SCALE GENOMIC DNA]</scope>
    <source>
        <strain evidence="3">KCTC 32255</strain>
    </source>
</reference>
<dbReference type="Gene3D" id="3.20.20.100">
    <property type="entry name" value="NADP-dependent oxidoreductase domain"/>
    <property type="match status" value="1"/>
</dbReference>
<gene>
    <name evidence="2" type="ORF">ACFQGD_12175</name>
</gene>
<organism evidence="2 3">
    <name type="scientific">Haloechinothrix salitolerans</name>
    <dbReference type="NCBI Taxonomy" id="926830"/>
    <lineage>
        <taxon>Bacteria</taxon>
        <taxon>Bacillati</taxon>
        <taxon>Actinomycetota</taxon>
        <taxon>Actinomycetes</taxon>
        <taxon>Pseudonocardiales</taxon>
        <taxon>Pseudonocardiaceae</taxon>
        <taxon>Haloechinothrix</taxon>
    </lineage>
</organism>
<dbReference type="PANTHER" id="PTHR43312:SF1">
    <property type="entry name" value="NADP-DEPENDENT OXIDOREDUCTASE DOMAIN-CONTAINING PROTEIN"/>
    <property type="match status" value="1"/>
</dbReference>
<dbReference type="InterPro" id="IPR036812">
    <property type="entry name" value="NAD(P)_OxRdtase_dom_sf"/>
</dbReference>